<organism evidence="7 8">
    <name type="scientific">Larsenimonas rhizosphaerae</name>
    <dbReference type="NCBI Taxonomy" id="2944682"/>
    <lineage>
        <taxon>Bacteria</taxon>
        <taxon>Pseudomonadati</taxon>
        <taxon>Pseudomonadota</taxon>
        <taxon>Gammaproteobacteria</taxon>
        <taxon>Oceanospirillales</taxon>
        <taxon>Halomonadaceae</taxon>
        <taxon>Larsenimonas</taxon>
    </lineage>
</organism>
<dbReference type="Pfam" id="PF06744">
    <property type="entry name" value="IcmF_C"/>
    <property type="match status" value="1"/>
</dbReference>
<evidence type="ECO:0000259" key="4">
    <source>
        <dbReference type="Pfam" id="PF06761"/>
    </source>
</evidence>
<dbReference type="SUPFAM" id="SSF52540">
    <property type="entry name" value="P-loop containing nucleoside triphosphate hydrolases"/>
    <property type="match status" value="1"/>
</dbReference>
<accession>A0AA41ZFB2</accession>
<dbReference type="Pfam" id="PF06761">
    <property type="entry name" value="IcmF-related"/>
    <property type="match status" value="2"/>
</dbReference>
<dbReference type="InterPro" id="IPR009612">
    <property type="entry name" value="IcmF-rel"/>
</dbReference>
<feature type="transmembrane region" description="Helical" evidence="2">
    <location>
        <begin position="12"/>
        <end position="36"/>
    </location>
</feature>
<dbReference type="InterPro" id="IPR048677">
    <property type="entry name" value="TssM1_hel"/>
</dbReference>
<keyword evidence="2" id="KW-0812">Transmembrane</keyword>
<dbReference type="Pfam" id="PF14331">
    <property type="entry name" value="IcmF-related_N"/>
    <property type="match status" value="1"/>
</dbReference>
<evidence type="ECO:0000259" key="5">
    <source>
        <dbReference type="Pfam" id="PF14331"/>
    </source>
</evidence>
<feature type="compositionally biased region" description="Polar residues" evidence="1">
    <location>
        <begin position="688"/>
        <end position="697"/>
    </location>
</feature>
<dbReference type="CDD" id="cd00882">
    <property type="entry name" value="Ras_like_GTPase"/>
    <property type="match status" value="1"/>
</dbReference>
<comment type="caution">
    <text evidence="7">The sequence shown here is derived from an EMBL/GenBank/DDBJ whole genome shotgun (WGS) entry which is preliminary data.</text>
</comment>
<feature type="domain" description="Type VI secretion system component TssM1 N-terminal" evidence="5">
    <location>
        <begin position="187"/>
        <end position="435"/>
    </location>
</feature>
<keyword evidence="2" id="KW-0472">Membrane</keyword>
<dbReference type="InterPro" id="IPR025743">
    <property type="entry name" value="TssM1_N"/>
</dbReference>
<feature type="region of interest" description="Disordered" evidence="1">
    <location>
        <begin position="607"/>
        <end position="627"/>
    </location>
</feature>
<evidence type="ECO:0000313" key="7">
    <source>
        <dbReference type="EMBL" id="MCX2523495.1"/>
    </source>
</evidence>
<evidence type="ECO:0000313" key="8">
    <source>
        <dbReference type="Proteomes" id="UP001165678"/>
    </source>
</evidence>
<evidence type="ECO:0000256" key="2">
    <source>
        <dbReference type="SAM" id="Phobius"/>
    </source>
</evidence>
<feature type="domain" description="IcmF-related" evidence="4">
    <location>
        <begin position="698"/>
        <end position="955"/>
    </location>
</feature>
<feature type="domain" description="IcmF-related" evidence="4">
    <location>
        <begin position="491"/>
        <end position="556"/>
    </location>
</feature>
<evidence type="ECO:0000259" key="6">
    <source>
        <dbReference type="Pfam" id="PF21070"/>
    </source>
</evidence>
<proteinExistence type="predicted"/>
<evidence type="ECO:0000259" key="3">
    <source>
        <dbReference type="Pfam" id="PF06744"/>
    </source>
</evidence>
<dbReference type="EMBL" id="JAPIVE010000001">
    <property type="protein sequence ID" value="MCX2523495.1"/>
    <property type="molecule type" value="Genomic_DNA"/>
</dbReference>
<keyword evidence="8" id="KW-1185">Reference proteome</keyword>
<keyword evidence="2" id="KW-1133">Transmembrane helix</keyword>
<dbReference type="PANTHER" id="PTHR36153:SF1">
    <property type="entry name" value="TYPE VI SECRETION SYSTEM COMPONENT TSSM1"/>
    <property type="match status" value="1"/>
</dbReference>
<dbReference type="Pfam" id="PF21070">
    <property type="entry name" value="IcmF_helical"/>
    <property type="match status" value="1"/>
</dbReference>
<feature type="domain" description="Type VI secretion system component TssM1 helical" evidence="6">
    <location>
        <begin position="1114"/>
        <end position="1179"/>
    </location>
</feature>
<evidence type="ECO:0000256" key="1">
    <source>
        <dbReference type="SAM" id="MobiDB-lite"/>
    </source>
</evidence>
<name>A0AA41ZFB2_9GAMM</name>
<protein>
    <submittedName>
        <fullName evidence="7">ImcF-like protein</fullName>
    </submittedName>
</protein>
<dbReference type="Gene3D" id="3.40.50.300">
    <property type="entry name" value="P-loop containing nucleotide triphosphate hydrolases"/>
    <property type="match status" value="1"/>
</dbReference>
<dbReference type="InterPro" id="IPR053156">
    <property type="entry name" value="T6SS_TssM-like"/>
</dbReference>
<gene>
    <name evidence="7" type="ORF">OQ287_04515</name>
</gene>
<feature type="transmembrane region" description="Helical" evidence="2">
    <location>
        <begin position="42"/>
        <end position="60"/>
    </location>
</feature>
<reference evidence="7" key="1">
    <citation type="submission" date="2022-11" db="EMBL/GenBank/DDBJ databases">
        <title>Larsenimonas rhizosphaerae sp. nov., isolated from a tidal mudflat.</title>
        <authorList>
            <person name="Lee S.D."/>
            <person name="Kim I.S."/>
        </authorList>
    </citation>
    <scope>NUCLEOTIDE SEQUENCE</scope>
    <source>
        <strain evidence="7">GH2-1</strain>
    </source>
</reference>
<dbReference type="InterPro" id="IPR010623">
    <property type="entry name" value="IcmF_C"/>
</dbReference>
<dbReference type="Proteomes" id="UP001165678">
    <property type="component" value="Unassembled WGS sequence"/>
</dbReference>
<feature type="domain" description="Type VI secretion system IcmF C-terminal" evidence="3">
    <location>
        <begin position="1216"/>
        <end position="1316"/>
    </location>
</feature>
<sequence length="1339" mass="150637">MMRFLRFLRLLKGFWALAIVLWLAGLVMCVLLLPLITQEREQVFIAMALVTAVWLLAVVLRQYHRIRSERNIENLVELEVHREAADSEPGDYQVLRERLKHALSMQRASRSVEGGRASLYALPWYLVVGMSSAGKTSLLTRSPLSATMAGGSQISAVSGTQHCDWYFSREAVMIDTAGRYLTDDRPASEFADFLKTLRKQRSRPAINGLVLVVSLPDLLKDSRQQAHALAEQLVSRVDEYRDCLRLNPPIYLFFSKADLLPGFTRTFESLDAAERQRPWGITFSLEELRQQGVIAAFQQRFPHLVDQLRTTVDRRVMEEGLKADSELLRFCDYFAELSGVLSDFLEQFDSQLHGERAPVLRGLYFTSALQGGPALPALLDEQTRHDFALEQSIGVANDRESQGEKSYFIAGTFRDVIFADRNLSLYYSRHGNRRALPPLLIGAAGLLGVAAIAAQGWSAWHNHQWIDGISHTLEQKERGPIMNMDRDQRLALLEDMQRQLTTIEQYRQQGVPLQLDMGLYQGDAMRDALMQAWGALLKAEALAPLQIRLARQLRDLDVLAGRHDGLDTRAETTRNELSANESMQEESGADERPAQVLSARGQAIGNSAVSRMEESSTERAALGSVPTSLSEVGSRVRSEARSRTTDSARDAWYSARSDLRTEVEEGIRQGGHVSGELNGNKAEASGVALTSGQQRGPSLSEEMLTRLDQADIERLIEGYSSLQLYLILTDPDAHEDQADFVATALPRLLTDMAERKEIALSRESIVDSAALYVHFLQLGEAPALERNKLLVADTRANLNAFLIDSSLVDREYLRYQLEAEKRFDPLTLSRMVPDMSGRLLYASRAVPALYTHEVWEQYLRPEIIKTVSGDLDRESDWVLDDENTDDAVQSKARFVSQLMARYKRDYAKAWERFLGSTHVSQFDTLDQASNRLAQYSDLQTSPLRQVLRAVDENTRWDSPRTRDEQGDQRGHEQDQGFWARVTRVFGDDDANDHSIDLTSLPRINDGTLARHFRPVSRLLAADEATGSDDSVINQYLLDLRQLKNRIDNIRGAQDTGRSSKLLIMETLAGQSSEINTLHNFIAARVDTSRMPLVASLQPLFRTPVDNTRKALDGPARAQLNGAWNDQVHTPWQQMIAGRYPVADSINEASVRDLSHFIDPDDGLLSKFRHDEIGDLAGSGSGQRSNMVDPRMLKSIDNATELGRVIDSLSDLQNGFELQINPTSGLTEIVLTLDGQTVRYRNNSQHWERMIWPGGGRSSGARMDIINRNGERHTVFDYPGRWGFLRMIDSAHITSLDRARQRFEWRTWMGAVSFDVRNFGGVRVSDLKRIKALSIPGMGQ</sequence>
<dbReference type="PANTHER" id="PTHR36153">
    <property type="entry name" value="INNER MEMBRANE PROTEIN-RELATED"/>
    <property type="match status" value="1"/>
</dbReference>
<dbReference type="InterPro" id="IPR027417">
    <property type="entry name" value="P-loop_NTPase"/>
</dbReference>
<feature type="region of interest" description="Disordered" evidence="1">
    <location>
        <begin position="949"/>
        <end position="974"/>
    </location>
</feature>
<feature type="region of interest" description="Disordered" evidence="1">
    <location>
        <begin position="670"/>
        <end position="700"/>
    </location>
</feature>
<dbReference type="RefSeq" id="WP_250937039.1">
    <property type="nucleotide sequence ID" value="NZ_JAMLJK010000001.1"/>
</dbReference>
<feature type="region of interest" description="Disordered" evidence="1">
    <location>
        <begin position="567"/>
        <end position="594"/>
    </location>
</feature>